<dbReference type="Pfam" id="PF00884">
    <property type="entry name" value="Sulfatase"/>
    <property type="match status" value="1"/>
</dbReference>
<dbReference type="PANTHER" id="PTHR30443:SF0">
    <property type="entry name" value="PHOSPHOETHANOLAMINE TRANSFERASE EPTA"/>
    <property type="match status" value="1"/>
</dbReference>
<dbReference type="SUPFAM" id="SSF53649">
    <property type="entry name" value="Alkaline phosphatase-like"/>
    <property type="match status" value="1"/>
</dbReference>
<dbReference type="Pfam" id="PF08019">
    <property type="entry name" value="EptA_B_N"/>
    <property type="match status" value="1"/>
</dbReference>
<feature type="transmembrane region" description="Helical" evidence="8">
    <location>
        <begin position="123"/>
        <end position="147"/>
    </location>
</feature>
<dbReference type="InterPro" id="IPR040423">
    <property type="entry name" value="PEA_transferase"/>
</dbReference>
<reference evidence="11 12" key="1">
    <citation type="submission" date="2016-06" db="EMBL/GenBank/DDBJ databases">
        <title>The sequenced genome of the ice-adhering bacterium Marinomonas primoryensis, from Antarctica.</title>
        <authorList>
            <person name="Graham L."/>
            <person name="Vance T.D.R."/>
            <person name="Davies P.L."/>
        </authorList>
    </citation>
    <scope>NUCLEOTIDE SEQUENCE [LARGE SCALE GENOMIC DNA]</scope>
    <source>
        <strain evidence="11 12">AceL</strain>
    </source>
</reference>
<gene>
    <name evidence="11" type="ORF">A8139_06660</name>
</gene>
<dbReference type="Proteomes" id="UP000249898">
    <property type="component" value="Chromosome"/>
</dbReference>
<keyword evidence="11" id="KW-0378">Hydrolase</keyword>
<dbReference type="GO" id="GO:0016776">
    <property type="term" value="F:phosphotransferase activity, phosphate group as acceptor"/>
    <property type="evidence" value="ECO:0007669"/>
    <property type="project" value="TreeGrafter"/>
</dbReference>
<evidence type="ECO:0000313" key="12">
    <source>
        <dbReference type="Proteomes" id="UP000249898"/>
    </source>
</evidence>
<evidence type="ECO:0000256" key="8">
    <source>
        <dbReference type="SAM" id="Phobius"/>
    </source>
</evidence>
<feature type="transmembrane region" description="Helical" evidence="8">
    <location>
        <begin position="159"/>
        <end position="177"/>
    </location>
</feature>
<keyword evidence="5 8" id="KW-0812">Transmembrane</keyword>
<dbReference type="InterPro" id="IPR058130">
    <property type="entry name" value="PEA_transf_C"/>
</dbReference>
<keyword evidence="6 8" id="KW-1133">Transmembrane helix</keyword>
<evidence type="ECO:0000256" key="5">
    <source>
        <dbReference type="ARBA" id="ARBA00022692"/>
    </source>
</evidence>
<keyword evidence="3" id="KW-0997">Cell inner membrane</keyword>
<dbReference type="GO" id="GO:0016787">
    <property type="term" value="F:hydrolase activity"/>
    <property type="evidence" value="ECO:0007669"/>
    <property type="project" value="UniProtKB-KW"/>
</dbReference>
<feature type="transmembrane region" description="Helical" evidence="8">
    <location>
        <begin position="83"/>
        <end position="103"/>
    </location>
</feature>
<proteinExistence type="predicted"/>
<protein>
    <submittedName>
        <fullName evidence="11">Hydrolase</fullName>
    </submittedName>
</protein>
<keyword evidence="2" id="KW-1003">Cell membrane</keyword>
<accession>A0A2Z4PQG0</accession>
<evidence type="ECO:0000256" key="2">
    <source>
        <dbReference type="ARBA" id="ARBA00022475"/>
    </source>
</evidence>
<evidence type="ECO:0000256" key="3">
    <source>
        <dbReference type="ARBA" id="ARBA00022519"/>
    </source>
</evidence>
<dbReference type="InterPro" id="IPR000917">
    <property type="entry name" value="Sulfatase_N"/>
</dbReference>
<organism evidence="11 12">
    <name type="scientific">Marinomonas primoryensis</name>
    <dbReference type="NCBI Taxonomy" id="178399"/>
    <lineage>
        <taxon>Bacteria</taxon>
        <taxon>Pseudomonadati</taxon>
        <taxon>Pseudomonadota</taxon>
        <taxon>Gammaproteobacteria</taxon>
        <taxon>Oceanospirillales</taxon>
        <taxon>Oceanospirillaceae</taxon>
        <taxon>Marinomonas</taxon>
    </lineage>
</organism>
<dbReference type="OrthoDB" id="9786870at2"/>
<name>A0A2Z4PQG0_9GAMM</name>
<dbReference type="RefSeq" id="WP_112136698.1">
    <property type="nucleotide sequence ID" value="NZ_CP016181.1"/>
</dbReference>
<evidence type="ECO:0000256" key="6">
    <source>
        <dbReference type="ARBA" id="ARBA00022989"/>
    </source>
</evidence>
<dbReference type="Gene3D" id="3.40.720.10">
    <property type="entry name" value="Alkaline Phosphatase, subunit A"/>
    <property type="match status" value="1"/>
</dbReference>
<dbReference type="InterPro" id="IPR012549">
    <property type="entry name" value="EptA-like_N"/>
</dbReference>
<dbReference type="CDD" id="cd16017">
    <property type="entry name" value="LptA"/>
    <property type="match status" value="1"/>
</dbReference>
<keyword evidence="4" id="KW-0808">Transferase</keyword>
<sequence length="546" mass="61965">MEKKENHASEKTPFQLSYSALAGLLACYYTIVVNIPIYFEFYKILSELSNVHVIFVLAIPVFIFLILNILFNILCWPYFAKPFFIFLLISSSLVSYAMLFYGINVDYGMIENTFETDINEAATYLSLQSLAWVGITGIIPSILLALAPMKPSVGILKKFMVITLSVLILGIVLFFTYKDFSSVGRNNSHLREMVIPTHYTYSTYKYINETYFTSPIQYKKIGLDAKKITNTVDEKPTLLFFILGETARSQNYALNGYAKNTNPYTEKQSVISFQNVNSCGTATAVSVPCMFSQEGRDTYNKKQTNNQDNVLDILNRAGISLLWKENDGGDKNVAKGITKIEIDHAKNNRHCNGSTCFDMALLEGVEGDVSKLTGQDKMLIMHIMGSHGPTYYLRYPKEQQHFLLDCQRSDIENCSTEQIINTYDNTIVYTDYVISQAIDKLKKMSKEYNTALFYISDHGESLGENGLFLHGVPYAFAPATQTTVPLITWMSEGFKKSKHIDESCLKNEAKENIFSHDYVFSSLLGIMDVKTKAYNKDLDIFQRCRH</sequence>
<evidence type="ECO:0000256" key="4">
    <source>
        <dbReference type="ARBA" id="ARBA00022679"/>
    </source>
</evidence>
<dbReference type="AlphaFoldDB" id="A0A2Z4PQG0"/>
<dbReference type="PROSITE" id="PS51257">
    <property type="entry name" value="PROKAR_LIPOPROTEIN"/>
    <property type="match status" value="1"/>
</dbReference>
<comment type="subcellular location">
    <subcellularLocation>
        <location evidence="1">Cell inner membrane</location>
        <topology evidence="1">Multi-pass membrane protein</topology>
    </subcellularLocation>
</comment>
<feature type="domain" description="Phosphoethanolamine transferase N-terminal" evidence="10">
    <location>
        <begin position="63"/>
        <end position="210"/>
    </location>
</feature>
<dbReference type="PANTHER" id="PTHR30443">
    <property type="entry name" value="INNER MEMBRANE PROTEIN"/>
    <property type="match status" value="1"/>
</dbReference>
<evidence type="ECO:0000256" key="7">
    <source>
        <dbReference type="ARBA" id="ARBA00023136"/>
    </source>
</evidence>
<evidence type="ECO:0000313" key="11">
    <source>
        <dbReference type="EMBL" id="AWX99712.1"/>
    </source>
</evidence>
<dbReference type="GO" id="GO:0009244">
    <property type="term" value="P:lipopolysaccharide core region biosynthetic process"/>
    <property type="evidence" value="ECO:0007669"/>
    <property type="project" value="TreeGrafter"/>
</dbReference>
<dbReference type="GO" id="GO:0005886">
    <property type="term" value="C:plasma membrane"/>
    <property type="evidence" value="ECO:0007669"/>
    <property type="project" value="UniProtKB-SubCell"/>
</dbReference>
<feature type="domain" description="Sulfatase N-terminal" evidence="9">
    <location>
        <begin position="239"/>
        <end position="529"/>
    </location>
</feature>
<dbReference type="InterPro" id="IPR017850">
    <property type="entry name" value="Alkaline_phosphatase_core_sf"/>
</dbReference>
<evidence type="ECO:0000259" key="9">
    <source>
        <dbReference type="Pfam" id="PF00884"/>
    </source>
</evidence>
<feature type="transmembrane region" description="Helical" evidence="8">
    <location>
        <begin position="51"/>
        <end position="71"/>
    </location>
</feature>
<evidence type="ECO:0000256" key="1">
    <source>
        <dbReference type="ARBA" id="ARBA00004429"/>
    </source>
</evidence>
<dbReference type="NCBIfam" id="NF028537">
    <property type="entry name" value="P_eth_NH2_trans"/>
    <property type="match status" value="1"/>
</dbReference>
<evidence type="ECO:0000259" key="10">
    <source>
        <dbReference type="Pfam" id="PF08019"/>
    </source>
</evidence>
<feature type="transmembrane region" description="Helical" evidence="8">
    <location>
        <begin position="20"/>
        <end position="39"/>
    </location>
</feature>
<dbReference type="EMBL" id="CP016181">
    <property type="protein sequence ID" value="AWX99712.1"/>
    <property type="molecule type" value="Genomic_DNA"/>
</dbReference>
<keyword evidence="7 8" id="KW-0472">Membrane</keyword>